<organism evidence="2 3">
    <name type="scientific">Pseudomonas putida</name>
    <name type="common">Arthrobacter siderocapsulatus</name>
    <dbReference type="NCBI Taxonomy" id="303"/>
    <lineage>
        <taxon>Bacteria</taxon>
        <taxon>Pseudomonadati</taxon>
        <taxon>Pseudomonadota</taxon>
        <taxon>Gammaproteobacteria</taxon>
        <taxon>Pseudomonadales</taxon>
        <taxon>Pseudomonadaceae</taxon>
        <taxon>Pseudomonas</taxon>
    </lineage>
</organism>
<accession>A0AA37VVR4</accession>
<dbReference type="RefSeq" id="WP_284353812.1">
    <property type="nucleotide sequence ID" value="NZ_BSKF01000002.1"/>
</dbReference>
<proteinExistence type="predicted"/>
<dbReference type="AlphaFoldDB" id="A0AA37VVR4"/>
<protein>
    <submittedName>
        <fullName evidence="2">Uncharacterized protein</fullName>
    </submittedName>
</protein>
<evidence type="ECO:0000313" key="2">
    <source>
        <dbReference type="EMBL" id="GLO35209.1"/>
    </source>
</evidence>
<sequence length="145" mass="16259">MKAPKKPTVPKPTPRKPTAKKGGGGFDFNQAMQMASTSVDTFKSYIDLKKEEQVTQRTLIDGELQIRLGEHQLEKAHLGDQQHLREHQARMLELDIQGRQADQLHDRAMTVLESKADKEDRVLKQLESGQITAEEAAMLLGSGQE</sequence>
<name>A0AA37VVR4_PSEPU</name>
<evidence type="ECO:0000313" key="3">
    <source>
        <dbReference type="Proteomes" id="UP001161257"/>
    </source>
</evidence>
<reference evidence="2" key="1">
    <citation type="submission" date="2023-01" db="EMBL/GenBank/DDBJ databases">
        <title>Whole-genome sequence of Pseudomonas putida NBRC 14671.</title>
        <authorList>
            <person name="Morohoshi T."/>
            <person name="Someya N."/>
        </authorList>
    </citation>
    <scope>NUCLEOTIDE SEQUENCE</scope>
    <source>
        <strain evidence="2">NBRC 14671</strain>
    </source>
</reference>
<comment type="caution">
    <text evidence="2">The sequence shown here is derived from an EMBL/GenBank/DDBJ whole genome shotgun (WGS) entry which is preliminary data.</text>
</comment>
<dbReference type="EMBL" id="BSKJ01000004">
    <property type="protein sequence ID" value="GLO35209.1"/>
    <property type="molecule type" value="Genomic_DNA"/>
</dbReference>
<dbReference type="Proteomes" id="UP001161257">
    <property type="component" value="Unassembled WGS sequence"/>
</dbReference>
<evidence type="ECO:0000256" key="1">
    <source>
        <dbReference type="SAM" id="MobiDB-lite"/>
    </source>
</evidence>
<feature type="region of interest" description="Disordered" evidence="1">
    <location>
        <begin position="1"/>
        <end position="28"/>
    </location>
</feature>
<gene>
    <name evidence="2" type="ORF">PPUN14671_20420</name>
</gene>